<keyword evidence="1" id="KW-0472">Membrane</keyword>
<accession>H5TYV7</accession>
<keyword evidence="1" id="KW-0812">Transmembrane</keyword>
<feature type="transmembrane region" description="Helical" evidence="1">
    <location>
        <begin position="85"/>
        <end position="106"/>
    </location>
</feature>
<comment type="caution">
    <text evidence="2">The sequence shown here is derived from an EMBL/GenBank/DDBJ whole genome shotgun (WGS) entry which is preliminary data.</text>
</comment>
<sequence length="122" mass="13253">MWVPLATSTMRAPGVDSGTIFASSSSWTYSSSFDANDTSSYYDGASSEADIRAGAEASIHDWLADVDRGAAAFDYCDERHSDRRVMLISLGVAAVVLAGVTAIMWWRDRSRRPGPRVGLTDR</sequence>
<gene>
    <name evidence="2" type="ORF">GOSPT_048_00450</name>
</gene>
<reference evidence="2 3" key="1">
    <citation type="submission" date="2012-02" db="EMBL/GenBank/DDBJ databases">
        <title>Whole genome shotgun sequence of Gordonia sputi NBRC 100414.</title>
        <authorList>
            <person name="Yoshida I."/>
            <person name="Hosoyama A."/>
            <person name="Tsuchikane K."/>
            <person name="Katsumata H."/>
            <person name="Yamazaki S."/>
            <person name="Fujita N."/>
        </authorList>
    </citation>
    <scope>NUCLEOTIDE SEQUENCE [LARGE SCALE GENOMIC DNA]</scope>
    <source>
        <strain evidence="2 3">NBRC 100414</strain>
    </source>
</reference>
<name>H5TYV7_9ACTN</name>
<keyword evidence="1" id="KW-1133">Transmembrane helix</keyword>
<keyword evidence="3" id="KW-1185">Reference proteome</keyword>
<dbReference type="EMBL" id="BAFC01000048">
    <property type="protein sequence ID" value="GAB38665.1"/>
    <property type="molecule type" value="Genomic_DNA"/>
</dbReference>
<protein>
    <submittedName>
        <fullName evidence="2">Uncharacterized protein</fullName>
    </submittedName>
</protein>
<dbReference type="Proteomes" id="UP000005845">
    <property type="component" value="Unassembled WGS sequence"/>
</dbReference>
<evidence type="ECO:0000313" key="2">
    <source>
        <dbReference type="EMBL" id="GAB38665.1"/>
    </source>
</evidence>
<organism evidence="2 3">
    <name type="scientific">Gordonia sputi NBRC 100414</name>
    <dbReference type="NCBI Taxonomy" id="1089453"/>
    <lineage>
        <taxon>Bacteria</taxon>
        <taxon>Bacillati</taxon>
        <taxon>Actinomycetota</taxon>
        <taxon>Actinomycetes</taxon>
        <taxon>Mycobacteriales</taxon>
        <taxon>Gordoniaceae</taxon>
        <taxon>Gordonia</taxon>
    </lineage>
</organism>
<proteinExistence type="predicted"/>
<dbReference type="AlphaFoldDB" id="H5TYV7"/>
<evidence type="ECO:0000256" key="1">
    <source>
        <dbReference type="SAM" id="Phobius"/>
    </source>
</evidence>
<evidence type="ECO:0000313" key="3">
    <source>
        <dbReference type="Proteomes" id="UP000005845"/>
    </source>
</evidence>